<comment type="caution">
    <text evidence="1">The sequence shown here is derived from an EMBL/GenBank/DDBJ whole genome shotgun (WGS) entry which is preliminary data.</text>
</comment>
<accession>A0A5B7D8U2</accession>
<evidence type="ECO:0000313" key="1">
    <source>
        <dbReference type="EMBL" id="MPC17740.1"/>
    </source>
</evidence>
<dbReference type="AlphaFoldDB" id="A0A5B7D8U2"/>
<keyword evidence="2" id="KW-1185">Reference proteome</keyword>
<protein>
    <submittedName>
        <fullName evidence="1">Uncharacterized protein</fullName>
    </submittedName>
</protein>
<reference evidence="1 2" key="1">
    <citation type="submission" date="2019-05" db="EMBL/GenBank/DDBJ databases">
        <title>Another draft genome of Portunus trituberculatus and its Hox gene families provides insights of decapod evolution.</title>
        <authorList>
            <person name="Jeong J.-H."/>
            <person name="Song I."/>
            <person name="Kim S."/>
            <person name="Choi T."/>
            <person name="Kim D."/>
            <person name="Ryu S."/>
            <person name="Kim W."/>
        </authorList>
    </citation>
    <scope>NUCLEOTIDE SEQUENCE [LARGE SCALE GENOMIC DNA]</scope>
    <source>
        <tissue evidence="1">Muscle</tissue>
    </source>
</reference>
<evidence type="ECO:0000313" key="2">
    <source>
        <dbReference type="Proteomes" id="UP000324222"/>
    </source>
</evidence>
<name>A0A5B7D8U2_PORTR</name>
<gene>
    <name evidence="1" type="ORF">E2C01_010604</name>
</gene>
<sequence length="83" mass="9311">MTPWTMEEGLVRTHLAAMSVEGELVKAENDIFYGTFEVLVEGPTLLELFARCTSVGLEGEGERERWNGFCNAKMVDVEEEHAC</sequence>
<dbReference type="EMBL" id="VSRR010000618">
    <property type="protein sequence ID" value="MPC17740.1"/>
    <property type="molecule type" value="Genomic_DNA"/>
</dbReference>
<proteinExistence type="predicted"/>
<dbReference type="Proteomes" id="UP000324222">
    <property type="component" value="Unassembled WGS sequence"/>
</dbReference>
<organism evidence="1 2">
    <name type="scientific">Portunus trituberculatus</name>
    <name type="common">Swimming crab</name>
    <name type="synonym">Neptunus trituberculatus</name>
    <dbReference type="NCBI Taxonomy" id="210409"/>
    <lineage>
        <taxon>Eukaryota</taxon>
        <taxon>Metazoa</taxon>
        <taxon>Ecdysozoa</taxon>
        <taxon>Arthropoda</taxon>
        <taxon>Crustacea</taxon>
        <taxon>Multicrustacea</taxon>
        <taxon>Malacostraca</taxon>
        <taxon>Eumalacostraca</taxon>
        <taxon>Eucarida</taxon>
        <taxon>Decapoda</taxon>
        <taxon>Pleocyemata</taxon>
        <taxon>Brachyura</taxon>
        <taxon>Eubrachyura</taxon>
        <taxon>Portunoidea</taxon>
        <taxon>Portunidae</taxon>
        <taxon>Portuninae</taxon>
        <taxon>Portunus</taxon>
    </lineage>
</organism>